<dbReference type="InterPro" id="IPR025485">
    <property type="entry name" value="DUF4377"/>
</dbReference>
<dbReference type="AlphaFoldDB" id="A0A077EKR7"/>
<accession>A0A077EKR7</accession>
<name>A0A077EKR7_9FLAO</name>
<dbReference type="EMBL" id="CP007547">
    <property type="protein sequence ID" value="AIL46849.1"/>
    <property type="molecule type" value="Genomic_DNA"/>
</dbReference>
<dbReference type="HOGENOM" id="CLU_133616_2_0_10"/>
<dbReference type="Proteomes" id="UP000028933">
    <property type="component" value="Chromosome"/>
</dbReference>
<dbReference type="eggNOG" id="COG3042">
    <property type="taxonomic scope" value="Bacteria"/>
</dbReference>
<proteinExistence type="predicted"/>
<reference evidence="2" key="1">
    <citation type="journal article" date="2013" name="Lancet">
        <title>First case of E anophelis outbreak in an intensive-care unit.</title>
        <authorList>
            <person name="Teo J."/>
            <person name="Tan S.Y."/>
            <person name="Tay M."/>
            <person name="Ding Y."/>
            <person name="Kjelleberg S."/>
            <person name="Givskov M."/>
            <person name="Lin R.T."/>
            <person name="Yang L."/>
        </authorList>
    </citation>
    <scope>NUCLEOTIDE SEQUENCE [LARGE SCALE GENOMIC DNA]</scope>
    <source>
        <strain evidence="2">NUHP1</strain>
    </source>
</reference>
<evidence type="ECO:0000313" key="3">
    <source>
        <dbReference type="Proteomes" id="UP000028933"/>
    </source>
</evidence>
<evidence type="ECO:0000313" key="2">
    <source>
        <dbReference type="EMBL" id="AIL46849.1"/>
    </source>
</evidence>
<reference evidence="2" key="2">
    <citation type="journal article" date="2015" name="Genome Biol. Evol.">
        <title>Complete Genome Sequence and Transcriptomic Analysis of the Novel Pathogen Elizabethkingia anophelis in Response to Oxidative Stress.</title>
        <authorList>
            <person name="Li Y."/>
            <person name="Liu Y."/>
            <person name="Chew S.C."/>
            <person name="Tay M."/>
            <person name="Salido M.M."/>
            <person name="Teo J."/>
            <person name="Lauro F.M."/>
            <person name="Givskov M."/>
            <person name="Yang L."/>
        </authorList>
    </citation>
    <scope>NUCLEOTIDE SEQUENCE</scope>
    <source>
        <strain evidence="2">NUHP1</strain>
    </source>
</reference>
<protein>
    <submittedName>
        <fullName evidence="2">Putative lipoprotein</fullName>
    </submittedName>
</protein>
<feature type="domain" description="DUF4377" evidence="1">
    <location>
        <begin position="51"/>
        <end position="124"/>
    </location>
</feature>
<keyword evidence="2" id="KW-0449">Lipoprotein</keyword>
<dbReference type="KEGG" id="eao:BD94_3074"/>
<dbReference type="STRING" id="1338011.BD94_3074"/>
<sequence length="134" mass="14939">MVLVFKAANINSMKKILAFSKLFVAGLGLFVLQQCNVQKTAKGNDAETFVVASKQVDCTGVGKQKCYLVKEGEAKIWSYMYQSVEGFTYEPGYEYVLKVKKEKVANPPADASSVRYILEKVVSKKQKISEDLPQ</sequence>
<dbReference type="Pfam" id="PF14302">
    <property type="entry name" value="DUF4377"/>
    <property type="match status" value="1"/>
</dbReference>
<organism evidence="2 3">
    <name type="scientific">Elizabethkingia anophelis NUHP1</name>
    <dbReference type="NCBI Taxonomy" id="1338011"/>
    <lineage>
        <taxon>Bacteria</taxon>
        <taxon>Pseudomonadati</taxon>
        <taxon>Bacteroidota</taxon>
        <taxon>Flavobacteriia</taxon>
        <taxon>Flavobacteriales</taxon>
        <taxon>Weeksellaceae</taxon>
        <taxon>Elizabethkingia</taxon>
    </lineage>
</organism>
<gene>
    <name evidence="2" type="ORF">BD94_3074</name>
</gene>
<evidence type="ECO:0000259" key="1">
    <source>
        <dbReference type="Pfam" id="PF14302"/>
    </source>
</evidence>